<dbReference type="Proteomes" id="UP000694863">
    <property type="component" value="Unplaced"/>
</dbReference>
<sequence length="897" mass="103523">MVKEKKKADKKGDKSARSPSSLTDYPEFSRQDGSAGRQDASPSRTPIVEKQPSEIEVQAESINEIPKEDTTHYEEPILTKLIVESYEGEKVRGLFEGEGFAVFQGGCTYHGMFSEGLMHGQGTYIWADGLKYEGDFVKNVPMNRGTYTWPDGSTYEGDVVYGMRNGFGMFKSSSQPVSYIGHWCDGKRHGKGSIYYNQDGTSWYEGDWVDNIRKGWGIRCYESGNIYEGQWEDNMRHGEGRMRWLTTNEEYTGRWEKGIQNGFGTHTWFLKRIINSQYPLRNEYIGEFVNGNRHGHGKFYYASGAMYEGEWVSNKKHGMGRLTFKNGRVYEGLFYNDHIAPWLQPEMELPAHLPAQTDLHSRVTTQSSPAASTSAEIIRKLDGSEVRSMLGTSIELDLNWLLAKYPEKDRGEEKKQVEFAILRNMTELRQIYSFYSSLGCDHSLDNTFLMTKLHFWRFLKDCKFHHHQLTLADMDRLLHANNDIPVEETHSPFTTILLRTFLNYLLLLAYHIQHKEYQNRSPSLFLCFTKLMIENIHPNACRVQGTLFSEQQRTLYSMNYIDKCWEIYVIYCRPNELPPGEPTMKMRYFLWMLKDFKMINKELTATKFVEVLAKENPFIYDGVDSNFELELVFLEFFEALLSFATISITEQMTRSYLANEELLAHRYGSTQTLANQSIHNKSPSTSHDSDIINFTGSMSSGILLDMRKTRKPENKIKMSTSEEKISRISFKPAAKGISLFSSQIARSVTFDNSSTPPTNSEAVYKLDSKYDVGPPPCDESMPFKDGQEKLDKPKDEQKEKLNTWVSHLYIFFVNTLFQAYKHEETLKEKVKENRLRHATAEQQRQLEDQELEARLAVLREEEARRQDMEIDITVIKEPVDTSSLQLTPSPPKEDTGV</sequence>
<accession>A0AC55CKV9</accession>
<reference evidence="2" key="1">
    <citation type="submission" date="2025-08" db="UniProtKB">
        <authorList>
            <consortium name="RefSeq"/>
        </authorList>
    </citation>
    <scope>IDENTIFICATION</scope>
</reference>
<name>A0AC55CKV9_ECHTE</name>
<keyword evidence="1" id="KW-1185">Reference proteome</keyword>
<gene>
    <name evidence="2" type="primary">LOC101646158</name>
</gene>
<evidence type="ECO:0000313" key="2">
    <source>
        <dbReference type="RefSeq" id="XP_045140392.1"/>
    </source>
</evidence>
<dbReference type="RefSeq" id="XP_045140392.1">
    <property type="nucleotide sequence ID" value="XM_045284457.1"/>
</dbReference>
<proteinExistence type="predicted"/>
<organism evidence="1 2">
    <name type="scientific">Echinops telfairi</name>
    <name type="common">Lesser hedgehog tenrec</name>
    <dbReference type="NCBI Taxonomy" id="9371"/>
    <lineage>
        <taxon>Eukaryota</taxon>
        <taxon>Metazoa</taxon>
        <taxon>Chordata</taxon>
        <taxon>Craniata</taxon>
        <taxon>Vertebrata</taxon>
        <taxon>Euteleostomi</taxon>
        <taxon>Mammalia</taxon>
        <taxon>Eutheria</taxon>
        <taxon>Afrotheria</taxon>
        <taxon>Tenrecidae</taxon>
        <taxon>Tenrecinae</taxon>
        <taxon>Echinops</taxon>
    </lineage>
</organism>
<evidence type="ECO:0000313" key="1">
    <source>
        <dbReference type="Proteomes" id="UP000694863"/>
    </source>
</evidence>
<protein>
    <submittedName>
        <fullName evidence="2">Radial spoke head 10 homolog B</fullName>
    </submittedName>
</protein>